<dbReference type="GO" id="GO:0030600">
    <property type="term" value="F:feruloyl esterase activity"/>
    <property type="evidence" value="ECO:0007669"/>
    <property type="project" value="InterPro"/>
</dbReference>
<evidence type="ECO:0000256" key="6">
    <source>
        <dbReference type="ARBA" id="ARBA00022801"/>
    </source>
</evidence>
<dbReference type="Proteomes" id="UP000034883">
    <property type="component" value="Chromosome"/>
</dbReference>
<dbReference type="PANTHER" id="PTHR38050:SF1">
    <property type="entry name" value="FERULOYL ESTERASE C"/>
    <property type="match status" value="1"/>
</dbReference>
<evidence type="ECO:0000256" key="5">
    <source>
        <dbReference type="ARBA" id="ARBA00022729"/>
    </source>
</evidence>
<accession>A0A0F6W9L4</accession>
<dbReference type="EMBL" id="CP011125">
    <property type="protein sequence ID" value="AKF10898.1"/>
    <property type="molecule type" value="Genomic_DNA"/>
</dbReference>
<dbReference type="STRING" id="927083.DB32_008047"/>
<dbReference type="GO" id="GO:0005576">
    <property type="term" value="C:extracellular region"/>
    <property type="evidence" value="ECO:0007669"/>
    <property type="project" value="UniProtKB-SubCell"/>
</dbReference>
<evidence type="ECO:0000256" key="3">
    <source>
        <dbReference type="ARBA" id="ARBA00022525"/>
    </source>
</evidence>
<keyword evidence="5" id="KW-0732">Signal</keyword>
<dbReference type="AlphaFoldDB" id="A0A0F6W9L4"/>
<keyword evidence="8" id="KW-0624">Polysaccharide degradation</keyword>
<comment type="similarity">
    <text evidence="2">Belongs to the faeC family.</text>
</comment>
<proteinExistence type="inferred from homology"/>
<evidence type="ECO:0000313" key="10">
    <source>
        <dbReference type="EMBL" id="AKF10898.1"/>
    </source>
</evidence>
<dbReference type="InterPro" id="IPR043595">
    <property type="entry name" value="FaeB/C/D"/>
</dbReference>
<evidence type="ECO:0000256" key="7">
    <source>
        <dbReference type="ARBA" id="ARBA00023277"/>
    </source>
</evidence>
<evidence type="ECO:0000313" key="11">
    <source>
        <dbReference type="Proteomes" id="UP000034883"/>
    </source>
</evidence>
<reference evidence="10 11" key="1">
    <citation type="submission" date="2015-03" db="EMBL/GenBank/DDBJ databases">
        <title>Genome assembly of Sandaracinus amylolyticus DSM 53668.</title>
        <authorList>
            <person name="Sharma G."/>
            <person name="Subramanian S."/>
        </authorList>
    </citation>
    <scope>NUCLEOTIDE SEQUENCE [LARGE SCALE GENOMIC DNA]</scope>
    <source>
        <strain evidence="10 11">DSM 53668</strain>
    </source>
</reference>
<evidence type="ECO:0000256" key="1">
    <source>
        <dbReference type="ARBA" id="ARBA00004613"/>
    </source>
</evidence>
<dbReference type="InterPro" id="IPR029058">
    <property type="entry name" value="AB_hydrolase_fold"/>
</dbReference>
<dbReference type="SUPFAM" id="SSF53474">
    <property type="entry name" value="alpha/beta-Hydrolases"/>
    <property type="match status" value="1"/>
</dbReference>
<keyword evidence="4" id="KW-0858">Xylan degradation</keyword>
<evidence type="ECO:0000256" key="2">
    <source>
        <dbReference type="ARBA" id="ARBA00010278"/>
    </source>
</evidence>
<comment type="function">
    <text evidence="9">Involved in degradation of plant cell walls. Hydrolyzes the feruloyl-arabinose ester bond in arabinoxylans, and the feruloyl-galactose ester bond in pectin. Active against paranitrophenyl-acetate, methyl ferulate and wheat arabinoxylan.</text>
</comment>
<dbReference type="Gene3D" id="3.40.50.1820">
    <property type="entry name" value="alpha/beta hydrolase"/>
    <property type="match status" value="1"/>
</dbReference>
<keyword evidence="3" id="KW-0964">Secreted</keyword>
<name>A0A0F6W9L4_9BACT</name>
<evidence type="ECO:0000256" key="8">
    <source>
        <dbReference type="ARBA" id="ARBA00023326"/>
    </source>
</evidence>
<evidence type="ECO:0000256" key="9">
    <source>
        <dbReference type="ARBA" id="ARBA00025250"/>
    </source>
</evidence>
<keyword evidence="11" id="KW-1185">Reference proteome</keyword>
<organism evidence="10 11">
    <name type="scientific">Sandaracinus amylolyticus</name>
    <dbReference type="NCBI Taxonomy" id="927083"/>
    <lineage>
        <taxon>Bacteria</taxon>
        <taxon>Pseudomonadati</taxon>
        <taxon>Myxococcota</taxon>
        <taxon>Polyangia</taxon>
        <taxon>Polyangiales</taxon>
        <taxon>Sandaracinaceae</taxon>
        <taxon>Sandaracinus</taxon>
    </lineage>
</organism>
<dbReference type="KEGG" id="samy:DB32_008047"/>
<evidence type="ECO:0000256" key="4">
    <source>
        <dbReference type="ARBA" id="ARBA00022651"/>
    </source>
</evidence>
<dbReference type="GO" id="GO:0045493">
    <property type="term" value="P:xylan catabolic process"/>
    <property type="evidence" value="ECO:0007669"/>
    <property type="project" value="UniProtKB-KW"/>
</dbReference>
<sequence length="294" mass="30887">MAIVVIGIFAWSCEGAATTEVDAALDPSDAGSQPSIDAARPPPFVHPTGMTAGCGTTTDAQGVVDRTLTVRGVERRYRLVVPEGYDASVPHALVFAFHGLGDSAENFQAALRFEELAGGEAILVYPHGVHPTLGANGWDLSADGADVELFDTIRAQLEGELCIDRAREHALGFSYGAFMTSSLGCHRGDVIRAIGPMSGGPPRGGRCAGQVAAFIVHGAADDLVDYDLLGVRTREYWRGRDGCSETGATDANGCVAFEGCDEGYPVVFCTHPGAHTVPSWAPGAIWSFFETLGD</sequence>
<dbReference type="PANTHER" id="PTHR38050">
    <property type="match status" value="1"/>
</dbReference>
<protein>
    <submittedName>
        <fullName evidence="10">Uncharacterized protein</fullName>
    </submittedName>
</protein>
<gene>
    <name evidence="10" type="ORF">DB32_008047</name>
</gene>
<comment type="subcellular location">
    <subcellularLocation>
        <location evidence="1">Secreted</location>
    </subcellularLocation>
</comment>
<keyword evidence="7" id="KW-0119">Carbohydrate metabolism</keyword>
<keyword evidence="6" id="KW-0378">Hydrolase</keyword>